<dbReference type="AlphaFoldDB" id="A0AAX4PGW9"/>
<feature type="region of interest" description="Disordered" evidence="1">
    <location>
        <begin position="576"/>
        <end position="606"/>
    </location>
</feature>
<dbReference type="Proteomes" id="UP001472866">
    <property type="component" value="Chromosome 11"/>
</dbReference>
<dbReference type="EMBL" id="CP151511">
    <property type="protein sequence ID" value="WZN64984.1"/>
    <property type="molecule type" value="Genomic_DNA"/>
</dbReference>
<evidence type="ECO:0000313" key="4">
    <source>
        <dbReference type="Proteomes" id="UP001472866"/>
    </source>
</evidence>
<name>A0AAX4PGW9_9CHLO</name>
<feature type="region of interest" description="Disordered" evidence="1">
    <location>
        <begin position="127"/>
        <end position="147"/>
    </location>
</feature>
<evidence type="ECO:0000259" key="2">
    <source>
        <dbReference type="Pfam" id="PF23036"/>
    </source>
</evidence>
<protein>
    <submittedName>
        <fullName evidence="3">Trafficking protein particle complex II-specific subunit 130</fullName>
    </submittedName>
</protein>
<evidence type="ECO:0000256" key="1">
    <source>
        <dbReference type="SAM" id="MobiDB-lite"/>
    </source>
</evidence>
<dbReference type="InterPro" id="IPR056913">
    <property type="entry name" value="TRAPPC10/Trs130_N"/>
</dbReference>
<dbReference type="PANTHER" id="PTHR13251">
    <property type="entry name" value="EPILEPSY HOLOPROSENCEPHALY CANDIDATE 1/TMEM1"/>
    <property type="match status" value="1"/>
</dbReference>
<feature type="compositionally biased region" description="Polar residues" evidence="1">
    <location>
        <begin position="1252"/>
        <end position="1262"/>
    </location>
</feature>
<feature type="region of interest" description="Disordered" evidence="1">
    <location>
        <begin position="1242"/>
        <end position="1262"/>
    </location>
</feature>
<evidence type="ECO:0000313" key="3">
    <source>
        <dbReference type="EMBL" id="WZN64984.1"/>
    </source>
</evidence>
<feature type="region of interest" description="Disordered" evidence="1">
    <location>
        <begin position="514"/>
        <end position="536"/>
    </location>
</feature>
<dbReference type="PANTHER" id="PTHR13251:SF3">
    <property type="entry name" value="TRAFFICKING PROTEIN PARTICLE COMPLEX SUBUNIT 10"/>
    <property type="match status" value="1"/>
</dbReference>
<reference evidence="3 4" key="1">
    <citation type="submission" date="2024-03" db="EMBL/GenBank/DDBJ databases">
        <title>Complete genome sequence of the green alga Chloropicon roscoffensis RCC1871.</title>
        <authorList>
            <person name="Lemieux C."/>
            <person name="Pombert J.-F."/>
            <person name="Otis C."/>
            <person name="Turmel M."/>
        </authorList>
    </citation>
    <scope>NUCLEOTIDE SEQUENCE [LARGE SCALE GENOMIC DNA]</scope>
    <source>
        <strain evidence="3 4">RCC1871</strain>
    </source>
</reference>
<feature type="domain" description="TRAPPC10/Trs130 N-terminal" evidence="2">
    <location>
        <begin position="228"/>
        <end position="394"/>
    </location>
</feature>
<keyword evidence="4" id="KW-1185">Reference proteome</keyword>
<sequence length="1262" mass="136032">MDAYQDATRRGVSGRARLQEHPFVIALEECSTTPVLGANDVVSEFLSTHNKLDLPINLQVLNGRSRRIRDLEVKYLPSEDETLQRIYRHSGSSVNWFRRPYAKVYLVCCDNLADYKKRARPRLRELIEKNDRLRPGGGGDGDHALSGSSGSAANPLIQLTPWLVLYLQGASNTPQTQQQHKKVFQMIKDDFNSSKYSSTAMYYNSASTGAASGAGLGGNPMAATAHKGKADRVCQLVIKPGNAVDGWEDLSRLLGDCVKISFECRLGAYLSEVRNLALLRRTPGWSFDHFFLVKGSLAHMFEQAHVYEEAVREYYELEVIYTDTLEAGAGDGGAETSGNFGDQDPADEEAFILHPSRKNLRSLCKRNEAGNSGSLKEFDVRQYLFAKRALLMLKEVWAAAEDGAGEQAIRQKRHELARLGQQFISSFTRKLQRHSFRAEFVDKWVFSACLQLASVLTMNGEGEEADDAVGRAGTGDRVLSGILADLYIYCHSKLLKLGATLSLDAKRSRRRQKVSKSMIFASPKAPKGSGGAEESDPMAILDDGACQSFEEELILMETEAAVAAAREAAVMAESAIHDAGEDGEDLRDQPRGSMEPGSSHPEATSLSCLESREGYNLYVLSLAREAAEACRRCGRERQAVQLEANNSDILIQQGEVAQARRLLEQQCRLYFEDGWLQLLADLALPQLVECQLKLGDRPGLLSSLSMWLTMKGELEGAAAQKVDEEAIQSALEDLGGKGECSTASAVDLHGAVRVSRSESGGSDLKVLAQKNDVAVLAFTVDSLFPFPVDVKGAAVMLSKHKGGEEASIAPTEWVYFSRASDTNHLRAFSERLRTGSAPDAFAEAAGRGEGSQIAPGGNVMFAAVLCSEVGKYQPTELTATAYGFQFRCGLGEDSGLLAVSEEEPRVTMAPRKGEIYQLDDQMIAIDVEARGEAFACEIGAFSRGLAFKEAWAIREGDAGPPERLADAGARGGVDSPLYRLGDLRGKATLVLRVEGARKAAPGRRDGALLDCELSYTSGLRRTLARSLALSAVAPFEASVVFHAAAEDRTLVELRVASALPWGVVARSCELTAAGEAVSGLFPSEDLLPARLAPGATLTLLYELQSRECGKLEVELGFDHEKGHGAEPGGAIADWAAAMEASGIWGERQTFRGEVAVPAKGPRAVMSAGGDLRLGEATTLTWRVFDGEIGLGYEVRCEEGLWVLAGQTMGTVGKDGVVALDCIPLESGSLPSPELLLGGEGASGGKVTVKPPGTQTLNLTPVG</sequence>
<dbReference type="GO" id="GO:0034498">
    <property type="term" value="P:early endosome to Golgi transport"/>
    <property type="evidence" value="ECO:0007669"/>
    <property type="project" value="TreeGrafter"/>
</dbReference>
<gene>
    <name evidence="3" type="ORF">HKI87_11g65410</name>
</gene>
<dbReference type="GO" id="GO:1990071">
    <property type="term" value="C:TRAPPII protein complex"/>
    <property type="evidence" value="ECO:0007669"/>
    <property type="project" value="InterPro"/>
</dbReference>
<feature type="compositionally biased region" description="Basic and acidic residues" evidence="1">
    <location>
        <begin position="576"/>
        <end position="590"/>
    </location>
</feature>
<accession>A0AAX4PGW9</accession>
<proteinExistence type="predicted"/>
<dbReference type="Pfam" id="PF23036">
    <property type="entry name" value="TRAPPC10_1st"/>
    <property type="match status" value="1"/>
</dbReference>
<dbReference type="GO" id="GO:0006891">
    <property type="term" value="P:intra-Golgi vesicle-mediated transport"/>
    <property type="evidence" value="ECO:0007669"/>
    <property type="project" value="TreeGrafter"/>
</dbReference>
<dbReference type="InterPro" id="IPR045126">
    <property type="entry name" value="TRAPPC10/Trs130"/>
</dbReference>
<dbReference type="GO" id="GO:0005829">
    <property type="term" value="C:cytosol"/>
    <property type="evidence" value="ECO:0007669"/>
    <property type="project" value="GOC"/>
</dbReference>
<organism evidence="3 4">
    <name type="scientific">Chloropicon roscoffensis</name>
    <dbReference type="NCBI Taxonomy" id="1461544"/>
    <lineage>
        <taxon>Eukaryota</taxon>
        <taxon>Viridiplantae</taxon>
        <taxon>Chlorophyta</taxon>
        <taxon>Chloropicophyceae</taxon>
        <taxon>Chloropicales</taxon>
        <taxon>Chloropicaceae</taxon>
        <taxon>Chloropicon</taxon>
    </lineage>
</organism>